<dbReference type="PROSITE" id="PS51194">
    <property type="entry name" value="HELICASE_CTER"/>
    <property type="match status" value="1"/>
</dbReference>
<feature type="compositionally biased region" description="Basic and acidic residues" evidence="11">
    <location>
        <begin position="97"/>
        <end position="106"/>
    </location>
</feature>
<feature type="compositionally biased region" description="Low complexity" evidence="11">
    <location>
        <begin position="474"/>
        <end position="488"/>
    </location>
</feature>
<dbReference type="SUPFAM" id="SSF52540">
    <property type="entry name" value="P-loop containing nucleoside triphosphate hydrolases"/>
    <property type="match status" value="2"/>
</dbReference>
<evidence type="ECO:0000259" key="13">
    <source>
        <dbReference type="PROSITE" id="PS51194"/>
    </source>
</evidence>
<name>A0A2P8AG48_9PEZI</name>
<dbReference type="InterPro" id="IPR027417">
    <property type="entry name" value="P-loop_NTPase"/>
</dbReference>
<keyword evidence="15" id="KW-1185">Reference proteome</keyword>
<comment type="similarity">
    <text evidence="10">Belongs to the DEAD box helicase family.</text>
</comment>
<dbReference type="GO" id="GO:0005524">
    <property type="term" value="F:ATP binding"/>
    <property type="evidence" value="ECO:0007669"/>
    <property type="project" value="UniProtKB-UniRule"/>
</dbReference>
<evidence type="ECO:0000256" key="7">
    <source>
        <dbReference type="ARBA" id="ARBA00022840"/>
    </source>
</evidence>
<evidence type="ECO:0000256" key="1">
    <source>
        <dbReference type="ARBA" id="ARBA00004604"/>
    </source>
</evidence>
<comment type="caution">
    <text evidence="14">The sequence shown here is derived from an EMBL/GenBank/DDBJ whole genome shotgun (WGS) entry which is preliminary data.</text>
</comment>
<comment type="catalytic activity">
    <reaction evidence="10">
        <text>ATP + H2O = ADP + phosphate + H(+)</text>
        <dbReference type="Rhea" id="RHEA:13065"/>
        <dbReference type="ChEBI" id="CHEBI:15377"/>
        <dbReference type="ChEBI" id="CHEBI:15378"/>
        <dbReference type="ChEBI" id="CHEBI:30616"/>
        <dbReference type="ChEBI" id="CHEBI:43474"/>
        <dbReference type="ChEBI" id="CHEBI:456216"/>
        <dbReference type="EC" id="3.6.4.13"/>
    </reaction>
</comment>
<feature type="compositionally biased region" description="Basic and acidic residues" evidence="11">
    <location>
        <begin position="33"/>
        <end position="49"/>
    </location>
</feature>
<dbReference type="AlphaFoldDB" id="A0A2P8AG48"/>
<feature type="compositionally biased region" description="Basic and acidic residues" evidence="11">
    <location>
        <begin position="71"/>
        <end position="88"/>
    </location>
</feature>
<dbReference type="SMART" id="SM00490">
    <property type="entry name" value="HELICc"/>
    <property type="match status" value="1"/>
</dbReference>
<keyword evidence="6 10" id="KW-0347">Helicase</keyword>
<dbReference type="EMBL" id="NHZQ01000010">
    <property type="protein sequence ID" value="PSK59434.1"/>
    <property type="molecule type" value="Genomic_DNA"/>
</dbReference>
<dbReference type="CDD" id="cd18787">
    <property type="entry name" value="SF2_C_DEAD"/>
    <property type="match status" value="1"/>
</dbReference>
<organism evidence="14 15">
    <name type="scientific">Elsinoe australis</name>
    <dbReference type="NCBI Taxonomy" id="40998"/>
    <lineage>
        <taxon>Eukaryota</taxon>
        <taxon>Fungi</taxon>
        <taxon>Dikarya</taxon>
        <taxon>Ascomycota</taxon>
        <taxon>Pezizomycotina</taxon>
        <taxon>Dothideomycetes</taxon>
        <taxon>Dothideomycetidae</taxon>
        <taxon>Myriangiales</taxon>
        <taxon>Elsinoaceae</taxon>
        <taxon>Elsinoe</taxon>
    </lineage>
</organism>
<keyword evidence="9" id="KW-0539">Nucleus</keyword>
<dbReference type="InterPro" id="IPR025313">
    <property type="entry name" value="SPB4-like_CTE"/>
</dbReference>
<comment type="subcellular location">
    <subcellularLocation>
        <location evidence="1">Nucleus</location>
        <location evidence="1">Nucleolus</location>
    </subcellularLocation>
</comment>
<dbReference type="GO" id="GO:0003724">
    <property type="term" value="F:RNA helicase activity"/>
    <property type="evidence" value="ECO:0007669"/>
    <property type="project" value="UniProtKB-EC"/>
</dbReference>
<evidence type="ECO:0000256" key="4">
    <source>
        <dbReference type="ARBA" id="ARBA00022741"/>
    </source>
</evidence>
<keyword evidence="5 10" id="KW-0378">Hydrolase</keyword>
<evidence type="ECO:0000313" key="15">
    <source>
        <dbReference type="Proteomes" id="UP000243723"/>
    </source>
</evidence>
<dbReference type="GO" id="GO:0006364">
    <property type="term" value="P:rRNA processing"/>
    <property type="evidence" value="ECO:0007669"/>
    <property type="project" value="UniProtKB-KW"/>
</dbReference>
<evidence type="ECO:0000256" key="3">
    <source>
        <dbReference type="ARBA" id="ARBA00022552"/>
    </source>
</evidence>
<feature type="region of interest" description="Disordered" evidence="11">
    <location>
        <begin position="734"/>
        <end position="798"/>
    </location>
</feature>
<evidence type="ECO:0000256" key="9">
    <source>
        <dbReference type="ARBA" id="ARBA00023242"/>
    </source>
</evidence>
<dbReference type="InterPro" id="IPR011545">
    <property type="entry name" value="DEAD/DEAH_box_helicase_dom"/>
</dbReference>
<dbReference type="STRING" id="40998.A0A2P8AG48"/>
<dbReference type="CDD" id="cd17949">
    <property type="entry name" value="DEADc_DDX31"/>
    <property type="match status" value="1"/>
</dbReference>
<dbReference type="SMART" id="SM00487">
    <property type="entry name" value="DEXDc"/>
    <property type="match status" value="1"/>
</dbReference>
<dbReference type="InterPro" id="IPR001650">
    <property type="entry name" value="Helicase_C-like"/>
</dbReference>
<keyword evidence="4 10" id="KW-0547">Nucleotide-binding</keyword>
<dbReference type="InterPro" id="IPR014001">
    <property type="entry name" value="Helicase_ATP-bd"/>
</dbReference>
<evidence type="ECO:0000256" key="6">
    <source>
        <dbReference type="ARBA" id="ARBA00022806"/>
    </source>
</evidence>
<protein>
    <recommendedName>
        <fullName evidence="10">ATP-dependent RNA helicase</fullName>
        <ecNumber evidence="10">3.6.4.13</ecNumber>
    </recommendedName>
</protein>
<evidence type="ECO:0000313" key="14">
    <source>
        <dbReference type="EMBL" id="PSK59434.1"/>
    </source>
</evidence>
<dbReference type="OrthoDB" id="422663at2759"/>
<feature type="domain" description="Helicase C-terminal" evidence="13">
    <location>
        <begin position="500"/>
        <end position="650"/>
    </location>
</feature>
<gene>
    <name evidence="14" type="ORF">B9Z65_3758</name>
</gene>
<keyword evidence="3" id="KW-0698">rRNA processing</keyword>
<feature type="compositionally biased region" description="Basic and acidic residues" evidence="11">
    <location>
        <begin position="743"/>
        <end position="765"/>
    </location>
</feature>
<evidence type="ECO:0000256" key="5">
    <source>
        <dbReference type="ARBA" id="ARBA00022801"/>
    </source>
</evidence>
<sequence>MAEDGMLLNLAPDIKWEARPVFKGGRWKDRLTAKKSAEYGAQKRKEREALANGGEVPIAAQRPKIASGANTEDRLYKRQRTDVGDRPRTSTQLFRPGTERKIHDGQTRGPIHSGSQAPKEFISSLFTYNPESTATKPETAEAEDDAEAVEASNAPLSPEMENFVNLGLSRSLAAHLLNKMSIKAPTSIQRKAVSQLLKEDSDAFVQAETGSGKTLAYLLPLVQRLLELSQKLKDSTGQKMNRHSGMFAVILAPTRELSKQISTVLEALLGCANWIVPGTVIGGEKKKSEKARLRKGVNILVATPGRLADHLNNTEVLDVSKVRWLVLDEGDRLMELGFEQDIQKIVSTFNLRMRAAQQNEVAQLLPSKRTTVLCSATMKMDVQRLGEISLKDAAHIAADRRDDKSAETNGEDTAFQAPSQLKQSYAVVPAKQRLVTLVAVLRRAFARKGTTMKVIVFVSCADSVDFHFSLLTRPDSTSSGPSASTPAEAPTPPPPSTSANSTQLNSKDKIPQGTLLLQSQTSAPSPSLSTSTNPVQLYRLHGSLPQTLRTSTLSAFSKSPDPSVLLCTDVASRGLDLPHIDLVLEYDPPFSRDEHLHRVGRTARAGRDGRAMIFLLPGCEEGYASVLRNSRREGLKVTSHAAEELMKKGFGPTSGVLDAKRHGEWEVNATEWQLDAERWVLEESGRMEMARRAFQSHVRAYATHVAAERGMFDMKQLHLGHLAKAFALRERPGGMKVPGLRKGAGEVKKERRKAGDGGAGDKGEVEEASQEQMDREEARRKMRMKMKAMGGASEFNLG</sequence>
<feature type="region of interest" description="Disordered" evidence="11">
    <location>
        <begin position="131"/>
        <end position="154"/>
    </location>
</feature>
<dbReference type="Pfam" id="PF00270">
    <property type="entry name" value="DEAD"/>
    <property type="match status" value="1"/>
</dbReference>
<dbReference type="Pfam" id="PF13959">
    <property type="entry name" value="CTE_SPB4"/>
    <property type="match status" value="1"/>
</dbReference>
<keyword evidence="8 10" id="KW-0694">RNA-binding</keyword>
<accession>A0A2P8AG48</accession>
<comment type="domain">
    <text evidence="10">The Q motif is unique to and characteristic of the DEAD box family of RNA helicases and controls ATP binding and hydrolysis.</text>
</comment>
<dbReference type="PANTHER" id="PTHR24031">
    <property type="entry name" value="RNA HELICASE"/>
    <property type="match status" value="1"/>
</dbReference>
<evidence type="ECO:0000256" key="2">
    <source>
        <dbReference type="ARBA" id="ARBA00022517"/>
    </source>
</evidence>
<keyword evidence="2" id="KW-0690">Ribosome biogenesis</keyword>
<dbReference type="GO" id="GO:0005730">
    <property type="term" value="C:nucleolus"/>
    <property type="evidence" value="ECO:0007669"/>
    <property type="project" value="UniProtKB-SubCell"/>
</dbReference>
<evidence type="ECO:0000256" key="8">
    <source>
        <dbReference type="ARBA" id="ARBA00022884"/>
    </source>
</evidence>
<dbReference type="Pfam" id="PF00271">
    <property type="entry name" value="Helicase_C"/>
    <property type="match status" value="1"/>
</dbReference>
<dbReference type="GO" id="GO:0016787">
    <property type="term" value="F:hydrolase activity"/>
    <property type="evidence" value="ECO:0007669"/>
    <property type="project" value="UniProtKB-KW"/>
</dbReference>
<feature type="region of interest" description="Disordered" evidence="11">
    <location>
        <begin position="474"/>
        <end position="506"/>
    </location>
</feature>
<dbReference type="GO" id="GO:0003723">
    <property type="term" value="F:RNA binding"/>
    <property type="evidence" value="ECO:0007669"/>
    <property type="project" value="UniProtKB-UniRule"/>
</dbReference>
<evidence type="ECO:0000256" key="11">
    <source>
        <dbReference type="SAM" id="MobiDB-lite"/>
    </source>
</evidence>
<feature type="region of interest" description="Disordered" evidence="11">
    <location>
        <begin position="33"/>
        <end position="116"/>
    </location>
</feature>
<dbReference type="SMART" id="SM01178">
    <property type="entry name" value="DUF4217"/>
    <property type="match status" value="1"/>
</dbReference>
<keyword evidence="7 10" id="KW-0067">ATP-binding</keyword>
<dbReference type="EC" id="3.6.4.13" evidence="10"/>
<dbReference type="PROSITE" id="PS51192">
    <property type="entry name" value="HELICASE_ATP_BIND_1"/>
    <property type="match status" value="1"/>
</dbReference>
<reference evidence="14 15" key="1">
    <citation type="submission" date="2017-05" db="EMBL/GenBank/DDBJ databases">
        <title>Draft genome sequence of Elsinoe australis.</title>
        <authorList>
            <person name="Cheng Q."/>
        </authorList>
    </citation>
    <scope>NUCLEOTIDE SEQUENCE [LARGE SCALE GENOMIC DNA]</scope>
    <source>
        <strain evidence="14 15">NL1</strain>
    </source>
</reference>
<dbReference type="Gene3D" id="3.40.50.300">
    <property type="entry name" value="P-loop containing nucleotide triphosphate hydrolases"/>
    <property type="match status" value="2"/>
</dbReference>
<evidence type="ECO:0000259" key="12">
    <source>
        <dbReference type="PROSITE" id="PS51192"/>
    </source>
</evidence>
<feature type="domain" description="Helicase ATP-binding" evidence="12">
    <location>
        <begin position="194"/>
        <end position="396"/>
    </location>
</feature>
<dbReference type="Proteomes" id="UP000243723">
    <property type="component" value="Unassembled WGS sequence"/>
</dbReference>
<comment type="function">
    <text evidence="10">RNA helicase.</text>
</comment>
<evidence type="ECO:0000256" key="10">
    <source>
        <dbReference type="RuleBase" id="RU365068"/>
    </source>
</evidence>
<proteinExistence type="inferred from homology"/>